<organism evidence="1 2">
    <name type="scientific">Candidatus Merdiplasma excrementigallinarum</name>
    <dbReference type="NCBI Taxonomy" id="2840864"/>
    <lineage>
        <taxon>Bacteria</taxon>
        <taxon>Bacillati</taxon>
        <taxon>Bacillota</taxon>
        <taxon>Clostridia</taxon>
        <taxon>Lachnospirales</taxon>
        <taxon>Lachnospiraceae</taxon>
        <taxon>Lachnospiraceae incertae sedis</taxon>
        <taxon>Candidatus Merdiplasma</taxon>
    </lineage>
</organism>
<dbReference type="EMBL" id="DVOS01000078">
    <property type="protein sequence ID" value="HIV24141.1"/>
    <property type="molecule type" value="Genomic_DNA"/>
</dbReference>
<reference evidence="1" key="1">
    <citation type="submission" date="2020-10" db="EMBL/GenBank/DDBJ databases">
        <authorList>
            <person name="Gilroy R."/>
        </authorList>
    </citation>
    <scope>NUCLEOTIDE SEQUENCE</scope>
    <source>
        <strain evidence="1">ChiBcec6-7307</strain>
    </source>
</reference>
<comment type="caution">
    <text evidence="1">The sequence shown here is derived from an EMBL/GenBank/DDBJ whole genome shotgun (WGS) entry which is preliminary data.</text>
</comment>
<dbReference type="Pfam" id="PF18907">
    <property type="entry name" value="DUF5662"/>
    <property type="match status" value="1"/>
</dbReference>
<accession>A0A9D1P153</accession>
<name>A0A9D1P153_9FIRM</name>
<reference evidence="1" key="2">
    <citation type="journal article" date="2021" name="PeerJ">
        <title>Extensive microbial diversity within the chicken gut microbiome revealed by metagenomics and culture.</title>
        <authorList>
            <person name="Gilroy R."/>
            <person name="Ravi A."/>
            <person name="Getino M."/>
            <person name="Pursley I."/>
            <person name="Horton D.L."/>
            <person name="Alikhan N.F."/>
            <person name="Baker D."/>
            <person name="Gharbi K."/>
            <person name="Hall N."/>
            <person name="Watson M."/>
            <person name="Adriaenssens E.M."/>
            <person name="Foster-Nyarko E."/>
            <person name="Jarju S."/>
            <person name="Secka A."/>
            <person name="Antonio M."/>
            <person name="Oren A."/>
            <person name="Chaudhuri R.R."/>
            <person name="La Ragione R."/>
            <person name="Hildebrand F."/>
            <person name="Pallen M.J."/>
        </authorList>
    </citation>
    <scope>NUCLEOTIDE SEQUENCE</scope>
    <source>
        <strain evidence="1">ChiBcec6-7307</strain>
    </source>
</reference>
<evidence type="ECO:0000313" key="2">
    <source>
        <dbReference type="Proteomes" id="UP000886889"/>
    </source>
</evidence>
<proteinExistence type="predicted"/>
<evidence type="ECO:0000313" key="1">
    <source>
        <dbReference type="EMBL" id="HIV24141.1"/>
    </source>
</evidence>
<dbReference type="InterPro" id="IPR043721">
    <property type="entry name" value="DUF5662"/>
</dbReference>
<protein>
    <submittedName>
        <fullName evidence="1">Catalase</fullName>
    </submittedName>
</protein>
<gene>
    <name evidence="1" type="ORF">IAC80_09445</name>
</gene>
<dbReference type="Proteomes" id="UP000886889">
    <property type="component" value="Unassembled WGS sequence"/>
</dbReference>
<sequence length="166" mass="20076">MRECFAIGLYYQGIMHDLSKFMPSEFLNGCKYYQDGKRSPNNAEREDKGYSFAWMHHKGRNRHHFEFWTDYSQHAKPGENPVVPVKIPRKYVAEMLMDRIAASKTYLKDQYNQHEPLKYYQKGRSHYLMHPQTARELERMLKILDKRGERELVHFVRDYYLKGYPM</sequence>
<dbReference type="AlphaFoldDB" id="A0A9D1P153"/>